<feature type="region of interest" description="Disordered" evidence="3">
    <location>
        <begin position="22"/>
        <end position="84"/>
    </location>
</feature>
<dbReference type="InterPro" id="IPR023534">
    <property type="entry name" value="Rof/RNase_P-like"/>
</dbReference>
<dbReference type="STRING" id="112090.W4G799"/>
<dbReference type="Gene3D" id="2.30.30.210">
    <property type="entry name" value="Ribonuclease P/MRP, subunit p29"/>
    <property type="match status" value="1"/>
</dbReference>
<dbReference type="GO" id="GO:0033204">
    <property type="term" value="F:ribonuclease P RNA binding"/>
    <property type="evidence" value="ECO:0007669"/>
    <property type="project" value="InterPro"/>
</dbReference>
<dbReference type="SUPFAM" id="SSF101744">
    <property type="entry name" value="Rof/RNase P subunit-like"/>
    <property type="match status" value="1"/>
</dbReference>
<dbReference type="PANTHER" id="PTHR13348">
    <property type="entry name" value="RIBONUCLEASE P SUBUNIT P29"/>
    <property type="match status" value="1"/>
</dbReference>
<dbReference type="GO" id="GO:0000172">
    <property type="term" value="C:ribonuclease MRP complex"/>
    <property type="evidence" value="ECO:0007669"/>
    <property type="project" value="InterPro"/>
</dbReference>
<dbReference type="InterPro" id="IPR016848">
    <property type="entry name" value="RNase_P/MRP_Rpp29-subunit"/>
</dbReference>
<gene>
    <name evidence="4" type="ORF">H257_09987</name>
</gene>
<dbReference type="GO" id="GO:0006364">
    <property type="term" value="P:rRNA processing"/>
    <property type="evidence" value="ECO:0007669"/>
    <property type="project" value="TreeGrafter"/>
</dbReference>
<dbReference type="GO" id="GO:0005634">
    <property type="term" value="C:nucleus"/>
    <property type="evidence" value="ECO:0007669"/>
    <property type="project" value="UniProtKB-SubCell"/>
</dbReference>
<feature type="compositionally biased region" description="Basic and acidic residues" evidence="3">
    <location>
        <begin position="62"/>
        <end position="76"/>
    </location>
</feature>
<dbReference type="PANTHER" id="PTHR13348:SF0">
    <property type="entry name" value="RIBONUCLEASE P PROTEIN SUBUNIT P29"/>
    <property type="match status" value="1"/>
</dbReference>
<dbReference type="OrthoDB" id="124041at2759"/>
<dbReference type="GO" id="GO:0030677">
    <property type="term" value="C:ribonuclease P complex"/>
    <property type="evidence" value="ECO:0007669"/>
    <property type="project" value="InterPro"/>
</dbReference>
<comment type="similarity">
    <text evidence="2">Belongs to the eukaryotic/archaeal RNase P protein component 1 family.</text>
</comment>
<dbReference type="InterPro" id="IPR002730">
    <property type="entry name" value="Rpp29/RNP1"/>
</dbReference>
<reference evidence="4" key="1">
    <citation type="submission" date="2013-12" db="EMBL/GenBank/DDBJ databases">
        <title>The Genome Sequence of Aphanomyces astaci APO3.</title>
        <authorList>
            <consortium name="The Broad Institute Genomics Platform"/>
            <person name="Russ C."/>
            <person name="Tyler B."/>
            <person name="van West P."/>
            <person name="Dieguez-Uribeondo J."/>
            <person name="Young S.K."/>
            <person name="Zeng Q."/>
            <person name="Gargeya S."/>
            <person name="Fitzgerald M."/>
            <person name="Abouelleil A."/>
            <person name="Alvarado L."/>
            <person name="Chapman S.B."/>
            <person name="Gainer-Dewar J."/>
            <person name="Goldberg J."/>
            <person name="Griggs A."/>
            <person name="Gujja S."/>
            <person name="Hansen M."/>
            <person name="Howarth C."/>
            <person name="Imamovic A."/>
            <person name="Ireland A."/>
            <person name="Larimer J."/>
            <person name="McCowan C."/>
            <person name="Murphy C."/>
            <person name="Pearson M."/>
            <person name="Poon T.W."/>
            <person name="Priest M."/>
            <person name="Roberts A."/>
            <person name="Saif S."/>
            <person name="Shea T."/>
            <person name="Sykes S."/>
            <person name="Wortman J."/>
            <person name="Nusbaum C."/>
            <person name="Birren B."/>
        </authorList>
    </citation>
    <scope>NUCLEOTIDE SEQUENCE [LARGE SCALE GENOMIC DNA]</scope>
    <source>
        <strain evidence="4">APO3</strain>
    </source>
</reference>
<dbReference type="InterPro" id="IPR036980">
    <property type="entry name" value="RNase_P/MRP_Rpp29_sf"/>
</dbReference>
<evidence type="ECO:0000313" key="4">
    <source>
        <dbReference type="EMBL" id="ETV75562.1"/>
    </source>
</evidence>
<dbReference type="EMBL" id="KI913139">
    <property type="protein sequence ID" value="ETV75562.1"/>
    <property type="molecule type" value="Genomic_DNA"/>
</dbReference>
<name>W4G799_APHAT</name>
<dbReference type="Pfam" id="PF01868">
    <property type="entry name" value="RNase_P-MRP_p29"/>
    <property type="match status" value="1"/>
</dbReference>
<dbReference type="AlphaFoldDB" id="W4G799"/>
<evidence type="ECO:0000256" key="1">
    <source>
        <dbReference type="ARBA" id="ARBA00004123"/>
    </source>
</evidence>
<dbReference type="RefSeq" id="XP_009834693.1">
    <property type="nucleotide sequence ID" value="XM_009836391.1"/>
</dbReference>
<dbReference type="SMART" id="SM00538">
    <property type="entry name" value="POP4"/>
    <property type="match status" value="1"/>
</dbReference>
<comment type="subcellular location">
    <subcellularLocation>
        <location evidence="1">Nucleus</location>
    </subcellularLocation>
</comment>
<dbReference type="GO" id="GO:0001682">
    <property type="term" value="P:tRNA 5'-leader removal"/>
    <property type="evidence" value="ECO:0007669"/>
    <property type="project" value="InterPro"/>
</dbReference>
<dbReference type="GeneID" id="20811983"/>
<sequence length="303" mass="33865">MDKRKLMLDSLDAAFASKKPKIVPVSRNAPKKAAQLQPKSNKANKANKAGGALDVKMNHQAKARESVKQTEQKKDPPNPLYSKVDGLLYTTKTSKDKSRPPLKDLEEKLMALALMKQCQPSISRDESLLDKVKNKVLQLDNPRKAKSTTQTVPNPALQFPHRMSMKVRRKLGLVIPSLPINQDDAAELHRLWSAYMTDFLAEIVSTTSNAATIESFSACYYGPKLLKADFRGCDLRVVRSSNPTLLGTRGIVVEDQRNTFRMLSASGLLHCIPKSGHITFEFEVDGKAFRVSGDDFRSREYYS</sequence>
<evidence type="ECO:0000256" key="3">
    <source>
        <dbReference type="SAM" id="MobiDB-lite"/>
    </source>
</evidence>
<proteinExistence type="inferred from homology"/>
<dbReference type="VEuPathDB" id="FungiDB:H257_09987"/>
<protein>
    <submittedName>
        <fullName evidence="4">Uncharacterized protein</fullName>
    </submittedName>
</protein>
<evidence type="ECO:0000256" key="2">
    <source>
        <dbReference type="ARBA" id="ARBA00006181"/>
    </source>
</evidence>
<accession>W4G799</accession>
<organism evidence="4">
    <name type="scientific">Aphanomyces astaci</name>
    <name type="common">Crayfish plague agent</name>
    <dbReference type="NCBI Taxonomy" id="112090"/>
    <lineage>
        <taxon>Eukaryota</taxon>
        <taxon>Sar</taxon>
        <taxon>Stramenopiles</taxon>
        <taxon>Oomycota</taxon>
        <taxon>Saprolegniomycetes</taxon>
        <taxon>Saprolegniales</taxon>
        <taxon>Verrucalvaceae</taxon>
        <taxon>Aphanomyces</taxon>
    </lineage>
</organism>